<sequence>MSGLKEYFFKYKMDKKKILIIALAAILLVGGFIYLLFYLFTPNFDNLNYNFLETKANDPLSPGDTITYKIHYKNIGLRPVNEFKIIASLPEYSIFIEGSKNNSFDEENNVIEFDIGRLYSKRSGEVWYSVKLENPLDDKTLIKNENMKFVYRIGNKDIENNIENNSILRVTSSPDFSNSNFSIKDENGGALRNNDILSFNMTVKNTGNMNATNTEVMINIPENMFLVEESLKIEDYIRDVSKGVFTIDIGNFNTNMEKEFEFQLKVQDVKIDETVLKTDVKIISDQIEEFLGEKELVVRIFPDFSTSEVYVIDENGGSAWAGDTLTYTLKIKNTGDKNAENVRIFCPIPSGSSYINQSATKEGVSWNNDIGSLMWTFENFGIGEEKTLSFRTAVNIVYNPITVTLSPYLKSNEIESLELTKVSLAIRPNVKLTVVALGDSQVGLTTWVERLDTLLENTYPHADYNTIKFGYSGGRITDGYRHASEALSHSPKVFLIGYGTNDTGSGMSSSQFGSYLGKIIEKAGSELEVIRIVYSTAPIDLNKWSFKSNYTEFNNVSRSVAASKGALFVDICSPLKGNMYKYLQSDGLHLNENGSQKVAEIMFNVLRNHLNEVGALKR</sequence>
<dbReference type="Pfam" id="PF13472">
    <property type="entry name" value="Lipase_GDSL_2"/>
    <property type="match status" value="1"/>
</dbReference>
<organism evidence="4">
    <name type="scientific">marine sediment metagenome</name>
    <dbReference type="NCBI Taxonomy" id="412755"/>
    <lineage>
        <taxon>unclassified sequences</taxon>
        <taxon>metagenomes</taxon>
        <taxon>ecological metagenomes</taxon>
    </lineage>
</organism>
<dbReference type="Gene3D" id="3.40.50.1110">
    <property type="entry name" value="SGNH hydrolase"/>
    <property type="match status" value="1"/>
</dbReference>
<dbReference type="SUPFAM" id="SSF52266">
    <property type="entry name" value="SGNH hydrolase"/>
    <property type="match status" value="1"/>
</dbReference>
<dbReference type="InterPro" id="IPR001434">
    <property type="entry name" value="OmcB-like_DUF11"/>
</dbReference>
<dbReference type="CDD" id="cd00229">
    <property type="entry name" value="SGNH_hydrolase"/>
    <property type="match status" value="1"/>
</dbReference>
<reference evidence="4" key="1">
    <citation type="journal article" date="2014" name="Front. Microbiol.">
        <title>High frequency of phylogenetically diverse reductive dehalogenase-homologous genes in deep subseafloor sedimentary metagenomes.</title>
        <authorList>
            <person name="Kawai M."/>
            <person name="Futagami T."/>
            <person name="Toyoda A."/>
            <person name="Takaki Y."/>
            <person name="Nishi S."/>
            <person name="Hori S."/>
            <person name="Arai W."/>
            <person name="Tsubouchi T."/>
            <person name="Morono Y."/>
            <person name="Uchiyama I."/>
            <person name="Ito T."/>
            <person name="Fujiyama A."/>
            <person name="Inagaki F."/>
            <person name="Takami H."/>
        </authorList>
    </citation>
    <scope>NUCLEOTIDE SEQUENCE</scope>
    <source>
        <strain evidence="4">Expedition CK06-06</strain>
    </source>
</reference>
<feature type="domain" description="SGNH hydrolase-type esterase" evidence="3">
    <location>
        <begin position="438"/>
        <end position="596"/>
    </location>
</feature>
<name>X0Z808_9ZZZZ</name>
<feature type="transmembrane region" description="Helical" evidence="1">
    <location>
        <begin position="20"/>
        <end position="40"/>
    </location>
</feature>
<dbReference type="PANTHER" id="PTHR34819">
    <property type="entry name" value="LARGE CYSTEINE-RICH PERIPLASMIC PROTEIN OMCB"/>
    <property type="match status" value="1"/>
</dbReference>
<evidence type="ECO:0000259" key="3">
    <source>
        <dbReference type="Pfam" id="PF13472"/>
    </source>
</evidence>
<keyword evidence="1" id="KW-0472">Membrane</keyword>
<dbReference type="InterPro" id="IPR036514">
    <property type="entry name" value="SGNH_hydro_sf"/>
</dbReference>
<comment type="caution">
    <text evidence="4">The sequence shown here is derived from an EMBL/GenBank/DDBJ whole genome shotgun (WGS) entry which is preliminary data.</text>
</comment>
<dbReference type="SUPFAM" id="SSF49447">
    <property type="entry name" value="Second domain of Mu2 adaptin subunit (ap50) of ap2 adaptor"/>
    <property type="match status" value="1"/>
</dbReference>
<keyword evidence="1" id="KW-1133">Transmembrane helix</keyword>
<dbReference type="Gene3D" id="2.60.40.1170">
    <property type="entry name" value="Mu homology domain, subdomain B"/>
    <property type="match status" value="1"/>
</dbReference>
<evidence type="ECO:0000313" key="4">
    <source>
        <dbReference type="EMBL" id="GAG65520.1"/>
    </source>
</evidence>
<keyword evidence="1" id="KW-0812">Transmembrane</keyword>
<gene>
    <name evidence="4" type="ORF">S01H4_00868</name>
</gene>
<dbReference type="InterPro" id="IPR051172">
    <property type="entry name" value="Chlamydia_OmcB"/>
</dbReference>
<dbReference type="InterPro" id="IPR013830">
    <property type="entry name" value="SGNH_hydro"/>
</dbReference>
<proteinExistence type="predicted"/>
<accession>X0Z808</accession>
<evidence type="ECO:0008006" key="5">
    <source>
        <dbReference type="Google" id="ProtNLM"/>
    </source>
</evidence>
<dbReference type="EMBL" id="BART01000137">
    <property type="protein sequence ID" value="GAG65520.1"/>
    <property type="molecule type" value="Genomic_DNA"/>
</dbReference>
<dbReference type="InterPro" id="IPR047589">
    <property type="entry name" value="DUF11_rpt"/>
</dbReference>
<dbReference type="InterPro" id="IPR036168">
    <property type="entry name" value="AP2_Mu_C_sf"/>
</dbReference>
<dbReference type="NCBIfam" id="TIGR01451">
    <property type="entry name" value="B_ant_repeat"/>
    <property type="match status" value="2"/>
</dbReference>
<protein>
    <recommendedName>
        <fullName evidence="5">DUF11 domain-containing protein</fullName>
    </recommendedName>
</protein>
<feature type="domain" description="DUF11" evidence="2">
    <location>
        <begin position="320"/>
        <end position="399"/>
    </location>
</feature>
<evidence type="ECO:0000256" key="1">
    <source>
        <dbReference type="SAM" id="Phobius"/>
    </source>
</evidence>
<dbReference type="Pfam" id="PF01345">
    <property type="entry name" value="DUF11"/>
    <property type="match status" value="1"/>
</dbReference>
<dbReference type="AlphaFoldDB" id="X0Z808"/>
<evidence type="ECO:0000259" key="2">
    <source>
        <dbReference type="Pfam" id="PF01345"/>
    </source>
</evidence>